<dbReference type="AlphaFoldDB" id="G2XRK5"/>
<name>G2XRK5_BOTF4</name>
<dbReference type="EMBL" id="FQ790256">
    <property type="protein sequence ID" value="CCD43373.1"/>
    <property type="molecule type" value="Genomic_DNA"/>
</dbReference>
<dbReference type="InParanoid" id="G2XRK5"/>
<dbReference type="HOGENOM" id="CLU_3106036_0_0_1"/>
<gene>
    <name evidence="1" type="ORF">BofuT4_uP067810.1</name>
</gene>
<protein>
    <submittedName>
        <fullName evidence="1">Uncharacterized protein</fullName>
    </submittedName>
</protein>
<dbReference type="Proteomes" id="UP000008177">
    <property type="component" value="Unplaced contigs"/>
</dbReference>
<sequence>MTLQMLLNSLSFQYTTSARFLGKGITDNVLQPPNPTSSQELHQTVNINAIN</sequence>
<organism evidence="1 2">
    <name type="scientific">Botryotinia fuckeliana (strain T4)</name>
    <name type="common">Noble rot fungus</name>
    <name type="synonym">Botrytis cinerea</name>
    <dbReference type="NCBI Taxonomy" id="999810"/>
    <lineage>
        <taxon>Eukaryota</taxon>
        <taxon>Fungi</taxon>
        <taxon>Dikarya</taxon>
        <taxon>Ascomycota</taxon>
        <taxon>Pezizomycotina</taxon>
        <taxon>Leotiomycetes</taxon>
        <taxon>Helotiales</taxon>
        <taxon>Sclerotiniaceae</taxon>
        <taxon>Botrytis</taxon>
    </lineage>
</organism>
<evidence type="ECO:0000313" key="1">
    <source>
        <dbReference type="EMBL" id="CCD43373.1"/>
    </source>
</evidence>
<reference evidence="2" key="1">
    <citation type="journal article" date="2011" name="PLoS Genet.">
        <title>Genomic analysis of the necrotrophic fungal pathogens Sclerotinia sclerotiorum and Botrytis cinerea.</title>
        <authorList>
            <person name="Amselem J."/>
            <person name="Cuomo C.A."/>
            <person name="van Kan J.A."/>
            <person name="Viaud M."/>
            <person name="Benito E.P."/>
            <person name="Couloux A."/>
            <person name="Coutinho P.M."/>
            <person name="de Vries R.P."/>
            <person name="Dyer P.S."/>
            <person name="Fillinger S."/>
            <person name="Fournier E."/>
            <person name="Gout L."/>
            <person name="Hahn M."/>
            <person name="Kohn L."/>
            <person name="Lapalu N."/>
            <person name="Plummer K.M."/>
            <person name="Pradier J.M."/>
            <person name="Quevillon E."/>
            <person name="Sharon A."/>
            <person name="Simon A."/>
            <person name="ten Have A."/>
            <person name="Tudzynski B."/>
            <person name="Tudzynski P."/>
            <person name="Wincker P."/>
            <person name="Andrew M."/>
            <person name="Anthouard V."/>
            <person name="Beever R.E."/>
            <person name="Beffa R."/>
            <person name="Benoit I."/>
            <person name="Bouzid O."/>
            <person name="Brault B."/>
            <person name="Chen Z."/>
            <person name="Choquer M."/>
            <person name="Collemare J."/>
            <person name="Cotton P."/>
            <person name="Danchin E.G."/>
            <person name="Da Silva C."/>
            <person name="Gautier A."/>
            <person name="Giraud C."/>
            <person name="Giraud T."/>
            <person name="Gonzalez C."/>
            <person name="Grossetete S."/>
            <person name="Guldener U."/>
            <person name="Henrissat B."/>
            <person name="Howlett B.J."/>
            <person name="Kodira C."/>
            <person name="Kretschmer M."/>
            <person name="Lappartient A."/>
            <person name="Leroch M."/>
            <person name="Levis C."/>
            <person name="Mauceli E."/>
            <person name="Neuveglise C."/>
            <person name="Oeser B."/>
            <person name="Pearson M."/>
            <person name="Poulain J."/>
            <person name="Poussereau N."/>
            <person name="Quesneville H."/>
            <person name="Rascle C."/>
            <person name="Schumacher J."/>
            <person name="Segurens B."/>
            <person name="Sexton A."/>
            <person name="Silva E."/>
            <person name="Sirven C."/>
            <person name="Soanes D.M."/>
            <person name="Talbot N.J."/>
            <person name="Templeton M."/>
            <person name="Yandava C."/>
            <person name="Yarden O."/>
            <person name="Zeng Q."/>
            <person name="Rollins J.A."/>
            <person name="Lebrun M.H."/>
            <person name="Dickman M."/>
        </authorList>
    </citation>
    <scope>NUCLEOTIDE SEQUENCE [LARGE SCALE GENOMIC DNA]</scope>
    <source>
        <strain evidence="2">T4</strain>
    </source>
</reference>
<proteinExistence type="predicted"/>
<evidence type="ECO:0000313" key="2">
    <source>
        <dbReference type="Proteomes" id="UP000008177"/>
    </source>
</evidence>
<accession>G2XRK5</accession>